<organism evidence="2 3">
    <name type="scientific">Rosa chinensis</name>
    <name type="common">China rose</name>
    <dbReference type="NCBI Taxonomy" id="74649"/>
    <lineage>
        <taxon>Eukaryota</taxon>
        <taxon>Viridiplantae</taxon>
        <taxon>Streptophyta</taxon>
        <taxon>Embryophyta</taxon>
        <taxon>Tracheophyta</taxon>
        <taxon>Spermatophyta</taxon>
        <taxon>Magnoliopsida</taxon>
        <taxon>eudicotyledons</taxon>
        <taxon>Gunneridae</taxon>
        <taxon>Pentapetalae</taxon>
        <taxon>rosids</taxon>
        <taxon>fabids</taxon>
        <taxon>Rosales</taxon>
        <taxon>Rosaceae</taxon>
        <taxon>Rosoideae</taxon>
        <taxon>Rosoideae incertae sedis</taxon>
        <taxon>Rosa</taxon>
    </lineage>
</organism>
<keyword evidence="3" id="KW-1185">Reference proteome</keyword>
<dbReference type="EMBL" id="PDCK01000045">
    <property type="protein sequence ID" value="PRQ21295.1"/>
    <property type="molecule type" value="Genomic_DNA"/>
</dbReference>
<protein>
    <submittedName>
        <fullName evidence="2">Uncharacterized protein</fullName>
    </submittedName>
</protein>
<feature type="transmembrane region" description="Helical" evidence="1">
    <location>
        <begin position="65"/>
        <end position="87"/>
    </location>
</feature>
<comment type="caution">
    <text evidence="2">The sequence shown here is derived from an EMBL/GenBank/DDBJ whole genome shotgun (WGS) entry which is preliminary data.</text>
</comment>
<sequence>MASDVNGVVLLAFSVPDSGDGRDGGTPFSGCGLSSTSSTAARGPHFGHGSVVTGWCWRRRAHLHFLILFLVLVVEFHALCLSVSLVMW</sequence>
<keyword evidence="1" id="KW-0812">Transmembrane</keyword>
<evidence type="ECO:0000313" key="2">
    <source>
        <dbReference type="EMBL" id="PRQ21295.1"/>
    </source>
</evidence>
<proteinExistence type="predicted"/>
<dbReference type="AlphaFoldDB" id="A0A2P6PH87"/>
<keyword evidence="1" id="KW-0472">Membrane</keyword>
<name>A0A2P6PH87_ROSCH</name>
<evidence type="ECO:0000313" key="3">
    <source>
        <dbReference type="Proteomes" id="UP000238479"/>
    </source>
</evidence>
<evidence type="ECO:0000256" key="1">
    <source>
        <dbReference type="SAM" id="Phobius"/>
    </source>
</evidence>
<gene>
    <name evidence="2" type="ORF">RchiOBHm_Chr7g0237601</name>
</gene>
<keyword evidence="1" id="KW-1133">Transmembrane helix</keyword>
<reference evidence="2 3" key="1">
    <citation type="journal article" date="2018" name="Nat. Genet.">
        <title>The Rosa genome provides new insights in the design of modern roses.</title>
        <authorList>
            <person name="Bendahmane M."/>
        </authorList>
    </citation>
    <scope>NUCLEOTIDE SEQUENCE [LARGE SCALE GENOMIC DNA]</scope>
    <source>
        <strain evidence="3">cv. Old Blush</strain>
    </source>
</reference>
<dbReference type="Gramene" id="PRQ21295">
    <property type="protein sequence ID" value="PRQ21295"/>
    <property type="gene ID" value="RchiOBHm_Chr7g0237601"/>
</dbReference>
<dbReference type="Proteomes" id="UP000238479">
    <property type="component" value="Chromosome 7"/>
</dbReference>
<accession>A0A2P6PH87</accession>